<comment type="caution">
    <text evidence="1">The sequence shown here is derived from an EMBL/GenBank/DDBJ whole genome shotgun (WGS) entry which is preliminary data.</text>
</comment>
<dbReference type="Proteomes" id="UP000640725">
    <property type="component" value="Unassembled WGS sequence"/>
</dbReference>
<reference evidence="1 2" key="1">
    <citation type="submission" date="2020-10" db="EMBL/GenBank/DDBJ databases">
        <authorList>
            <person name="Castelo-Branco R."/>
            <person name="Eusebio N."/>
            <person name="Adriana R."/>
            <person name="Vieira A."/>
            <person name="Brugerolle De Fraissinette N."/>
            <person name="Rezende De Castro R."/>
            <person name="Schneider M.P."/>
            <person name="Vasconcelos V."/>
            <person name="Leao P.N."/>
        </authorList>
    </citation>
    <scope>NUCLEOTIDE SEQUENCE [LARGE SCALE GENOMIC DNA]</scope>
    <source>
        <strain evidence="1 2">LEGE 06226</strain>
    </source>
</reference>
<sequence>MQPKQLLSLVVLPLFYLGLTCFLPKKATAEIIQTAIGNIPIACDTDTQQCYTPQNGGWAYVGSIDDVSEHQYRAETCMNAYLGNSFSAGIARYMDCSIYGIPTNQAAEEQWQRIDQEILELHRMGVN</sequence>
<keyword evidence="2" id="KW-1185">Reference proteome</keyword>
<evidence type="ECO:0000313" key="2">
    <source>
        <dbReference type="Proteomes" id="UP000640725"/>
    </source>
</evidence>
<proteinExistence type="predicted"/>
<protein>
    <submittedName>
        <fullName evidence="1">Uncharacterized protein</fullName>
    </submittedName>
</protein>
<dbReference type="RefSeq" id="WP_193869015.1">
    <property type="nucleotide sequence ID" value="NZ_JADEWU010000016.1"/>
</dbReference>
<evidence type="ECO:0000313" key="1">
    <source>
        <dbReference type="EMBL" id="MBE9143433.1"/>
    </source>
</evidence>
<gene>
    <name evidence="1" type="ORF">IQ236_09360</name>
</gene>
<name>A0ABR9UAF0_9CYAN</name>
<dbReference type="EMBL" id="JADEWU010000016">
    <property type="protein sequence ID" value="MBE9143433.1"/>
    <property type="molecule type" value="Genomic_DNA"/>
</dbReference>
<organism evidence="1 2">
    <name type="scientific">Planktothrix mougeotii LEGE 06226</name>
    <dbReference type="NCBI Taxonomy" id="1828728"/>
    <lineage>
        <taxon>Bacteria</taxon>
        <taxon>Bacillati</taxon>
        <taxon>Cyanobacteriota</taxon>
        <taxon>Cyanophyceae</taxon>
        <taxon>Oscillatoriophycideae</taxon>
        <taxon>Oscillatoriales</taxon>
        <taxon>Microcoleaceae</taxon>
        <taxon>Planktothrix</taxon>
    </lineage>
</organism>
<accession>A0ABR9UAF0</accession>